<keyword evidence="2" id="KW-1003">Cell membrane</keyword>
<keyword evidence="6 7" id="KW-0012">Acyltransferase</keyword>
<dbReference type="AlphaFoldDB" id="A0A0W0TG89"/>
<dbReference type="PANTHER" id="PTHR30606:SF10">
    <property type="entry name" value="PHOSPHATIDYLINOSITOL MANNOSIDE ACYLTRANSFERASE"/>
    <property type="match status" value="1"/>
</dbReference>
<dbReference type="Proteomes" id="UP000054773">
    <property type="component" value="Unassembled WGS sequence"/>
</dbReference>
<dbReference type="EMBL" id="LNYA01000034">
    <property type="protein sequence ID" value="KTC94599.1"/>
    <property type="molecule type" value="Genomic_DNA"/>
</dbReference>
<dbReference type="PATRIC" id="fig|448.7.peg.2905"/>
<dbReference type="InterPro" id="IPR004960">
    <property type="entry name" value="LipA_acyltrans"/>
</dbReference>
<evidence type="ECO:0000256" key="1">
    <source>
        <dbReference type="ARBA" id="ARBA00004533"/>
    </source>
</evidence>
<reference evidence="7 8" key="1">
    <citation type="submission" date="2015-11" db="EMBL/GenBank/DDBJ databases">
        <title>Genomic analysis of 38 Legionella species identifies large and diverse effector repertoires.</title>
        <authorList>
            <person name="Burstein D."/>
            <person name="Amaro F."/>
            <person name="Zusman T."/>
            <person name="Lifshitz Z."/>
            <person name="Cohen O."/>
            <person name="Gilbert J.A."/>
            <person name="Pupko T."/>
            <person name="Shuman H.A."/>
            <person name="Segal G."/>
        </authorList>
    </citation>
    <scope>NUCLEOTIDE SEQUENCE [LARGE SCALE GENOMIC DNA]</scope>
    <source>
        <strain evidence="7 8">SE-32A-C8</strain>
    </source>
</reference>
<organism evidence="7 8">
    <name type="scientific">Legionella erythra</name>
    <dbReference type="NCBI Taxonomy" id="448"/>
    <lineage>
        <taxon>Bacteria</taxon>
        <taxon>Pseudomonadati</taxon>
        <taxon>Pseudomonadota</taxon>
        <taxon>Gammaproteobacteria</taxon>
        <taxon>Legionellales</taxon>
        <taxon>Legionellaceae</taxon>
        <taxon>Legionella</taxon>
    </lineage>
</organism>
<evidence type="ECO:0000256" key="2">
    <source>
        <dbReference type="ARBA" id="ARBA00022475"/>
    </source>
</evidence>
<evidence type="ECO:0000313" key="8">
    <source>
        <dbReference type="Proteomes" id="UP000054773"/>
    </source>
</evidence>
<sequence length="281" mass="32409">MAHEEKSYDTLPVTWAGRLYYYAFHKPASHTHLNIHAVFGKQLSDKQKKRLIMAFYSHQLTLLKEFFISWLWGVKRLKKRVDMAGLEHLLDAVEKKKGVLLLTGHFGNWELTAPLGFNMLPIPNPMYAIRKSLKVTWAEKLFFGRYQKYGISVIHKDNAISSITHALKQQGLILFPFDQRVPEGSKEGLDSEFLGLPARSYKSLAVLAKRTGAPVVPISCHRVGKGKHRIEFYPALHWQDAPEPAAAWLKNTACYNETLANILLRYPEQWIWSYNRWHISP</sequence>
<accession>A0A0W0TG89</accession>
<dbReference type="PANTHER" id="PTHR30606">
    <property type="entry name" value="LIPID A BIOSYNTHESIS LAUROYL ACYLTRANSFERASE"/>
    <property type="match status" value="1"/>
</dbReference>
<name>A0A0W0TG89_LEGER</name>
<dbReference type="STRING" id="448.Lery_2766"/>
<dbReference type="GO" id="GO:0016746">
    <property type="term" value="F:acyltransferase activity"/>
    <property type="evidence" value="ECO:0007669"/>
    <property type="project" value="UniProtKB-KW"/>
</dbReference>
<evidence type="ECO:0000256" key="5">
    <source>
        <dbReference type="ARBA" id="ARBA00023136"/>
    </source>
</evidence>
<evidence type="ECO:0000256" key="3">
    <source>
        <dbReference type="ARBA" id="ARBA00022519"/>
    </source>
</evidence>
<dbReference type="GO" id="GO:0009247">
    <property type="term" value="P:glycolipid biosynthetic process"/>
    <property type="evidence" value="ECO:0007669"/>
    <property type="project" value="UniProtKB-ARBA"/>
</dbReference>
<gene>
    <name evidence="7" type="primary">waaM_2</name>
    <name evidence="7" type="ORF">Lery_2766</name>
</gene>
<keyword evidence="8" id="KW-1185">Reference proteome</keyword>
<evidence type="ECO:0000313" key="7">
    <source>
        <dbReference type="EMBL" id="KTC94599.1"/>
    </source>
</evidence>
<dbReference type="CDD" id="cd07984">
    <property type="entry name" value="LPLAT_LABLAT-like"/>
    <property type="match status" value="1"/>
</dbReference>
<protein>
    <submittedName>
        <fullName evidence="7">Lipid A lauroyl acyltransferase</fullName>
    </submittedName>
</protein>
<dbReference type="GO" id="GO:0005886">
    <property type="term" value="C:plasma membrane"/>
    <property type="evidence" value="ECO:0007669"/>
    <property type="project" value="UniProtKB-SubCell"/>
</dbReference>
<keyword evidence="4 7" id="KW-0808">Transferase</keyword>
<comment type="caution">
    <text evidence="7">The sequence shown here is derived from an EMBL/GenBank/DDBJ whole genome shotgun (WGS) entry which is preliminary data.</text>
</comment>
<keyword evidence="5" id="KW-0472">Membrane</keyword>
<proteinExistence type="predicted"/>
<dbReference type="Pfam" id="PF03279">
    <property type="entry name" value="Lip_A_acyltrans"/>
    <property type="match status" value="1"/>
</dbReference>
<comment type="subcellular location">
    <subcellularLocation>
        <location evidence="1">Cell inner membrane</location>
    </subcellularLocation>
</comment>
<evidence type="ECO:0000256" key="4">
    <source>
        <dbReference type="ARBA" id="ARBA00022679"/>
    </source>
</evidence>
<evidence type="ECO:0000256" key="6">
    <source>
        <dbReference type="ARBA" id="ARBA00023315"/>
    </source>
</evidence>
<keyword evidence="3" id="KW-0997">Cell inner membrane</keyword>